<keyword evidence="1" id="KW-0378">Hydrolase</keyword>
<reference evidence="3 4" key="1">
    <citation type="journal article" date="2015" name="J. Biotechnol.">
        <title>Complete genome sequence of Paenibacillus beijingensis 7188(T) (=DSM 24997(T)), a novel rhizobacterium from jujube garden soil.</title>
        <authorList>
            <person name="Kwak Y."/>
            <person name="Shin J.H."/>
        </authorList>
    </citation>
    <scope>NUCLEOTIDE SEQUENCE [LARGE SCALE GENOMIC DNA]</scope>
    <source>
        <strain evidence="3 4">DSM 24997</strain>
    </source>
</reference>
<evidence type="ECO:0000313" key="4">
    <source>
        <dbReference type="Proteomes" id="UP000032633"/>
    </source>
</evidence>
<feature type="domain" description="BD-FAE-like" evidence="2">
    <location>
        <begin position="32"/>
        <end position="213"/>
    </location>
</feature>
<dbReference type="PANTHER" id="PTHR48081:SF6">
    <property type="entry name" value="PEPTIDASE S9 PROLYL OLIGOPEPTIDASE CATALYTIC DOMAIN-CONTAINING PROTEIN"/>
    <property type="match status" value="1"/>
</dbReference>
<organism evidence="3 4">
    <name type="scientific">Paenibacillus beijingensis</name>
    <dbReference type="NCBI Taxonomy" id="1126833"/>
    <lineage>
        <taxon>Bacteria</taxon>
        <taxon>Bacillati</taxon>
        <taxon>Bacillota</taxon>
        <taxon>Bacilli</taxon>
        <taxon>Bacillales</taxon>
        <taxon>Paenibacillaceae</taxon>
        <taxon>Paenibacillus</taxon>
    </lineage>
</organism>
<dbReference type="Pfam" id="PF20434">
    <property type="entry name" value="BD-FAE"/>
    <property type="match status" value="1"/>
</dbReference>
<evidence type="ECO:0000259" key="2">
    <source>
        <dbReference type="Pfam" id="PF20434"/>
    </source>
</evidence>
<dbReference type="Proteomes" id="UP000032633">
    <property type="component" value="Chromosome"/>
</dbReference>
<proteinExistence type="predicted"/>
<evidence type="ECO:0000313" key="3">
    <source>
        <dbReference type="EMBL" id="AJY75346.1"/>
    </source>
</evidence>
<dbReference type="OrthoDB" id="9794725at2"/>
<gene>
    <name evidence="3" type="ORF">VN24_13140</name>
</gene>
<dbReference type="Gene3D" id="3.40.50.1820">
    <property type="entry name" value="alpha/beta hydrolase"/>
    <property type="match status" value="1"/>
</dbReference>
<dbReference type="GO" id="GO:0016787">
    <property type="term" value="F:hydrolase activity"/>
    <property type="evidence" value="ECO:0007669"/>
    <property type="project" value="UniProtKB-KW"/>
</dbReference>
<dbReference type="InterPro" id="IPR049492">
    <property type="entry name" value="BD-FAE-like_dom"/>
</dbReference>
<dbReference type="AlphaFoldDB" id="A0A0D5NJA5"/>
<dbReference type="EMBL" id="CP011058">
    <property type="protein sequence ID" value="AJY75346.1"/>
    <property type="molecule type" value="Genomic_DNA"/>
</dbReference>
<accession>A0A0D5NJA5</accession>
<dbReference type="PATRIC" id="fig|1126833.4.peg.2864"/>
<dbReference type="HOGENOM" id="CLU_012494_5_1_9"/>
<sequence length="267" mass="29742">MEKVRLWSEAAPYASGANEKDQPHVTPYLLENKPDSPAIIVCPGGGYGVKAFHEGEPVALWLNSIGFSSFVLQYRVAPYRQPVPLLDAQRAIRLVRSRAKEWKLDPIRIGILGFSAGGHLAASAGTLFDYGHPEAEDAVERESSRPDLMVLCYPVISMAEYAHQGSKANLLGPAPSSELVERYCCEKQVTENTPPAFIWFTADDQAVPVENGLMMALAFRRKQVPFELHIFESGPHGLGLALEHPAANNWTLLCQRWLYRQWPMNSR</sequence>
<dbReference type="PANTHER" id="PTHR48081">
    <property type="entry name" value="AB HYDROLASE SUPERFAMILY PROTEIN C4A8.06C"/>
    <property type="match status" value="1"/>
</dbReference>
<keyword evidence="4" id="KW-1185">Reference proteome</keyword>
<dbReference type="InterPro" id="IPR029058">
    <property type="entry name" value="AB_hydrolase_fold"/>
</dbReference>
<name>A0A0D5NJA5_9BACL</name>
<evidence type="ECO:0000256" key="1">
    <source>
        <dbReference type="ARBA" id="ARBA00022801"/>
    </source>
</evidence>
<reference evidence="4" key="2">
    <citation type="submission" date="2015-03" db="EMBL/GenBank/DDBJ databases">
        <title>Genome sequence of Paenibacillus beijingensis strain DSM 24997T.</title>
        <authorList>
            <person name="Kwak Y."/>
            <person name="Shin J.-H."/>
        </authorList>
    </citation>
    <scope>NUCLEOTIDE SEQUENCE [LARGE SCALE GENOMIC DNA]</scope>
    <source>
        <strain evidence="4">DSM 24997</strain>
    </source>
</reference>
<dbReference type="STRING" id="1126833.VN24_13140"/>
<dbReference type="InterPro" id="IPR050300">
    <property type="entry name" value="GDXG_lipolytic_enzyme"/>
</dbReference>
<dbReference type="SUPFAM" id="SSF53474">
    <property type="entry name" value="alpha/beta-Hydrolases"/>
    <property type="match status" value="1"/>
</dbReference>
<dbReference type="KEGG" id="pbj:VN24_13140"/>
<protein>
    <submittedName>
        <fullName evidence="3">Esterase</fullName>
    </submittedName>
</protein>
<dbReference type="RefSeq" id="WP_045670775.1">
    <property type="nucleotide sequence ID" value="NZ_CP011058.1"/>
</dbReference>